<evidence type="ECO:0008006" key="3">
    <source>
        <dbReference type="Google" id="ProtNLM"/>
    </source>
</evidence>
<name>A0AAD5MWN3_PARTN</name>
<dbReference type="SUPFAM" id="SSF55797">
    <property type="entry name" value="PR-1-like"/>
    <property type="match status" value="1"/>
</dbReference>
<dbReference type="AlphaFoldDB" id="A0AAD5MWN3"/>
<sequence length="109" mass="11588">MPIQIHRNPISTSMWKWIGIANSGWPSTNIFNGSTKLRSFANMISSNATAVGCYSSFCKDHASSACVFSQPEVRTGTLVYSSGSPCKKGGKCTSSKNGLCEDGLCVIDA</sequence>
<dbReference type="Gene3D" id="3.40.33.10">
    <property type="entry name" value="CAP"/>
    <property type="match status" value="1"/>
</dbReference>
<dbReference type="InterPro" id="IPR035940">
    <property type="entry name" value="CAP_sf"/>
</dbReference>
<accession>A0AAD5MWN3</accession>
<dbReference type="EMBL" id="JAHQIW010002721">
    <property type="protein sequence ID" value="KAJ1356152.1"/>
    <property type="molecule type" value="Genomic_DNA"/>
</dbReference>
<evidence type="ECO:0000313" key="2">
    <source>
        <dbReference type="Proteomes" id="UP001196413"/>
    </source>
</evidence>
<organism evidence="1 2">
    <name type="scientific">Parelaphostrongylus tenuis</name>
    <name type="common">Meningeal worm</name>
    <dbReference type="NCBI Taxonomy" id="148309"/>
    <lineage>
        <taxon>Eukaryota</taxon>
        <taxon>Metazoa</taxon>
        <taxon>Ecdysozoa</taxon>
        <taxon>Nematoda</taxon>
        <taxon>Chromadorea</taxon>
        <taxon>Rhabditida</taxon>
        <taxon>Rhabditina</taxon>
        <taxon>Rhabditomorpha</taxon>
        <taxon>Strongyloidea</taxon>
        <taxon>Metastrongylidae</taxon>
        <taxon>Parelaphostrongylus</taxon>
    </lineage>
</organism>
<dbReference type="Proteomes" id="UP001196413">
    <property type="component" value="Unassembled WGS sequence"/>
</dbReference>
<protein>
    <recommendedName>
        <fullName evidence="3">SCP domain-containing protein</fullName>
    </recommendedName>
</protein>
<gene>
    <name evidence="1" type="ORF">KIN20_013816</name>
</gene>
<reference evidence="1" key="1">
    <citation type="submission" date="2021-06" db="EMBL/GenBank/DDBJ databases">
        <title>Parelaphostrongylus tenuis whole genome reference sequence.</title>
        <authorList>
            <person name="Garwood T.J."/>
            <person name="Larsen P.A."/>
            <person name="Fountain-Jones N.M."/>
            <person name="Garbe J.R."/>
            <person name="Macchietto M.G."/>
            <person name="Kania S.A."/>
            <person name="Gerhold R.W."/>
            <person name="Richards J.E."/>
            <person name="Wolf T.M."/>
        </authorList>
    </citation>
    <scope>NUCLEOTIDE SEQUENCE</scope>
    <source>
        <strain evidence="1">MNPRO001-30</strain>
        <tissue evidence="1">Meninges</tissue>
    </source>
</reference>
<comment type="caution">
    <text evidence="1">The sequence shown here is derived from an EMBL/GenBank/DDBJ whole genome shotgun (WGS) entry which is preliminary data.</text>
</comment>
<proteinExistence type="predicted"/>
<evidence type="ECO:0000313" key="1">
    <source>
        <dbReference type="EMBL" id="KAJ1356152.1"/>
    </source>
</evidence>
<keyword evidence="2" id="KW-1185">Reference proteome</keyword>